<comment type="pathway">
    <text evidence="1 9">Cofactor biosynthesis; NAD(+) biosynthesis; nicotinate D-ribonucleotide from nicotinate: step 1/1.</text>
</comment>
<evidence type="ECO:0000256" key="9">
    <source>
        <dbReference type="RuleBase" id="RU365100"/>
    </source>
</evidence>
<keyword evidence="12" id="KW-1185">Reference proteome</keyword>
<keyword evidence="7 9" id="KW-0808">Transferase</keyword>
<comment type="similarity">
    <text evidence="2 9">Belongs to the NAPRTase family.</text>
</comment>
<keyword evidence="5 9" id="KW-0436">Ligase</keyword>
<dbReference type="InterPro" id="IPR007229">
    <property type="entry name" value="Nic_PRibTrfase-Fam"/>
</dbReference>
<dbReference type="InterPro" id="IPR013785">
    <property type="entry name" value="Aldolase_TIM"/>
</dbReference>
<dbReference type="Gene3D" id="3.20.20.70">
    <property type="entry name" value="Aldolase class I"/>
    <property type="match status" value="1"/>
</dbReference>
<dbReference type="NCBIfam" id="NF009131">
    <property type="entry name" value="PRK12484.1"/>
    <property type="match status" value="1"/>
</dbReference>
<organism evidence="11 12">
    <name type="scientific">Pseudonocardia zijingensis</name>
    <dbReference type="NCBI Taxonomy" id="153376"/>
    <lineage>
        <taxon>Bacteria</taxon>
        <taxon>Bacillati</taxon>
        <taxon>Actinomycetota</taxon>
        <taxon>Actinomycetes</taxon>
        <taxon>Pseudonocardiales</taxon>
        <taxon>Pseudonocardiaceae</taxon>
        <taxon>Pseudonocardia</taxon>
    </lineage>
</organism>
<comment type="function">
    <text evidence="9">Catalyzes the first step in the biosynthesis of NAD from nicotinic acid, the ATP-dependent synthesis of beta-nicotinate D-ribonucleotide from nicotinate and 5-phospho-D-ribose 1-phosphate.</text>
</comment>
<dbReference type="PANTHER" id="PTHR11098">
    <property type="entry name" value="NICOTINATE PHOSPHORIBOSYLTRANSFERASE"/>
    <property type="match status" value="1"/>
</dbReference>
<proteinExistence type="inferred from homology"/>
<dbReference type="NCBIfam" id="TIGR01513">
    <property type="entry name" value="NAPRTase_put"/>
    <property type="match status" value="1"/>
</dbReference>
<evidence type="ECO:0000256" key="2">
    <source>
        <dbReference type="ARBA" id="ARBA00010897"/>
    </source>
</evidence>
<dbReference type="SUPFAM" id="SSF54675">
    <property type="entry name" value="Nicotinate/Quinolinate PRTase N-terminal domain-like"/>
    <property type="match status" value="1"/>
</dbReference>
<gene>
    <name evidence="11" type="ORF">GCM10009559_61520</name>
</gene>
<evidence type="ECO:0000256" key="6">
    <source>
        <dbReference type="ARBA" id="ARBA00022642"/>
    </source>
</evidence>
<evidence type="ECO:0000256" key="5">
    <source>
        <dbReference type="ARBA" id="ARBA00022598"/>
    </source>
</evidence>
<keyword evidence="6 9" id="KW-0662">Pyridine nucleotide biosynthesis</keyword>
<dbReference type="PANTHER" id="PTHR11098:SF8">
    <property type="entry name" value="NICOTINATE PHOSPHORIBOSYLTRANSFERASE PNCB1"/>
    <property type="match status" value="1"/>
</dbReference>
<evidence type="ECO:0000256" key="1">
    <source>
        <dbReference type="ARBA" id="ARBA00004952"/>
    </source>
</evidence>
<dbReference type="SUPFAM" id="SSF51690">
    <property type="entry name" value="Nicotinate/Quinolinate PRTase C-terminal domain-like"/>
    <property type="match status" value="1"/>
</dbReference>
<reference evidence="12" key="1">
    <citation type="journal article" date="2019" name="Int. J. Syst. Evol. Microbiol.">
        <title>The Global Catalogue of Microorganisms (GCM) 10K type strain sequencing project: providing services to taxonomists for standard genome sequencing and annotation.</title>
        <authorList>
            <consortium name="The Broad Institute Genomics Platform"/>
            <consortium name="The Broad Institute Genome Sequencing Center for Infectious Disease"/>
            <person name="Wu L."/>
            <person name="Ma J."/>
        </authorList>
    </citation>
    <scope>NUCLEOTIDE SEQUENCE [LARGE SCALE GENOMIC DNA]</scope>
    <source>
        <strain evidence="12">JCM 11117</strain>
    </source>
</reference>
<dbReference type="EC" id="6.3.4.21" evidence="3 9"/>
<sequence length="424" mass="44952">MSTALFTDRYELTMAAAALADGTAHRRCTFEVFARRLPEGRRYGVVAGVGRLLESIQRFRFGDEELAMLSDVVDDATLSWLAEYRFSGDIDGYPEGELYFPGSPILTVTGTFADAVLLETMVLSILNHDSAVAAAAARMVTAAAGRPIIEMGSRRTHEAAAVAAARATYLAGFATTSNLEAQRRHGIPTAGTAAHAWVLLHDDELSAFTSQVKALGSDTTLLVDTYDIRRGVALAVEAAGTGLGAIRIDSGDLGVLARQAREQLDALGATGTKIVLSGDLDEYAIASLRAEPVDSYGVGTSVVTGSGAPTAGMVYKLVEVDGRPVAKRSEHKESRGGRKSAVRRYKPTGTAIEEVVHPAANPPEIGPHDRVVPVPLIRGGELVDGLPTLEQSREHLRAALVSVPWEGLKLSRGEPALPTVFEGI</sequence>
<evidence type="ECO:0000313" key="11">
    <source>
        <dbReference type="EMBL" id="GAA0898628.1"/>
    </source>
</evidence>
<dbReference type="PIRSF" id="PIRSF000484">
    <property type="entry name" value="NAPRT"/>
    <property type="match status" value="1"/>
</dbReference>
<evidence type="ECO:0000256" key="4">
    <source>
        <dbReference type="ARBA" id="ARBA00022553"/>
    </source>
</evidence>
<dbReference type="Gene3D" id="3.20.140.10">
    <property type="entry name" value="nicotinate phosphoribosyltransferase"/>
    <property type="match status" value="1"/>
</dbReference>
<protein>
    <recommendedName>
        <fullName evidence="3 9">Nicotinate phosphoribosyltransferase</fullName>
        <ecNumber evidence="3 9">6.3.4.21</ecNumber>
    </recommendedName>
</protein>
<dbReference type="NCBIfam" id="NF006698">
    <property type="entry name" value="PRK09243.1-5"/>
    <property type="match status" value="1"/>
</dbReference>
<dbReference type="InterPro" id="IPR040727">
    <property type="entry name" value="NAPRTase_N"/>
</dbReference>
<accession>A0ABP3YP87</accession>
<evidence type="ECO:0000256" key="7">
    <source>
        <dbReference type="ARBA" id="ARBA00022679"/>
    </source>
</evidence>
<dbReference type="Proteomes" id="UP001499967">
    <property type="component" value="Unassembled WGS sequence"/>
</dbReference>
<dbReference type="Pfam" id="PF17767">
    <property type="entry name" value="NAPRTase_N"/>
    <property type="match status" value="1"/>
</dbReference>
<keyword evidence="11" id="KW-0328">Glycosyltransferase</keyword>
<comment type="caution">
    <text evidence="11">The sequence shown here is derived from an EMBL/GenBank/DDBJ whole genome shotgun (WGS) entry which is preliminary data.</text>
</comment>
<dbReference type="InterPro" id="IPR036068">
    <property type="entry name" value="Nicotinate_pribotase-like_C"/>
</dbReference>
<dbReference type="InterPro" id="IPR006405">
    <property type="entry name" value="Nic_PRibTrfase_pncB"/>
</dbReference>
<dbReference type="EMBL" id="BAAAHP010000196">
    <property type="protein sequence ID" value="GAA0898628.1"/>
    <property type="molecule type" value="Genomic_DNA"/>
</dbReference>
<evidence type="ECO:0000256" key="3">
    <source>
        <dbReference type="ARBA" id="ARBA00013236"/>
    </source>
</evidence>
<dbReference type="GO" id="GO:0016757">
    <property type="term" value="F:glycosyltransferase activity"/>
    <property type="evidence" value="ECO:0007669"/>
    <property type="project" value="UniProtKB-KW"/>
</dbReference>
<keyword evidence="4" id="KW-0597">Phosphoprotein</keyword>
<comment type="catalytic activity">
    <reaction evidence="8 9">
        <text>5-phospho-alpha-D-ribose 1-diphosphate + nicotinate + ATP + H2O = nicotinate beta-D-ribonucleotide + ADP + phosphate + diphosphate</text>
        <dbReference type="Rhea" id="RHEA:36163"/>
        <dbReference type="ChEBI" id="CHEBI:15377"/>
        <dbReference type="ChEBI" id="CHEBI:30616"/>
        <dbReference type="ChEBI" id="CHEBI:32544"/>
        <dbReference type="ChEBI" id="CHEBI:33019"/>
        <dbReference type="ChEBI" id="CHEBI:43474"/>
        <dbReference type="ChEBI" id="CHEBI:57502"/>
        <dbReference type="ChEBI" id="CHEBI:58017"/>
        <dbReference type="ChEBI" id="CHEBI:456216"/>
        <dbReference type="EC" id="6.3.4.21"/>
    </reaction>
</comment>
<evidence type="ECO:0000259" key="10">
    <source>
        <dbReference type="Pfam" id="PF17767"/>
    </source>
</evidence>
<comment type="PTM">
    <text evidence="9">Transiently phosphorylated on a His residue during the reaction cycle. Phosphorylation strongly increases the affinity for substrates and increases the rate of nicotinate D-ribonucleotide production. Dephosphorylation regenerates the low-affinity form of the enzyme, leading to product release.</text>
</comment>
<name>A0ABP3YP87_9PSEU</name>
<feature type="domain" description="Nicotinate phosphoribosyltransferase N-terminal" evidence="10">
    <location>
        <begin position="5"/>
        <end position="127"/>
    </location>
</feature>
<evidence type="ECO:0000256" key="8">
    <source>
        <dbReference type="ARBA" id="ARBA00048668"/>
    </source>
</evidence>
<evidence type="ECO:0000313" key="12">
    <source>
        <dbReference type="Proteomes" id="UP001499967"/>
    </source>
</evidence>